<evidence type="ECO:0000256" key="1">
    <source>
        <dbReference type="ARBA" id="ARBA00004651"/>
    </source>
</evidence>
<organism evidence="13">
    <name type="scientific">Drosophila grimshawi</name>
    <name type="common">Hawaiian fruit fly</name>
    <name type="synonym">Idiomyia grimshawi</name>
    <dbReference type="NCBI Taxonomy" id="7222"/>
    <lineage>
        <taxon>Eukaryota</taxon>
        <taxon>Metazoa</taxon>
        <taxon>Ecdysozoa</taxon>
        <taxon>Arthropoda</taxon>
        <taxon>Hexapoda</taxon>
        <taxon>Insecta</taxon>
        <taxon>Pterygota</taxon>
        <taxon>Neoptera</taxon>
        <taxon>Endopterygota</taxon>
        <taxon>Diptera</taxon>
        <taxon>Brachycera</taxon>
        <taxon>Muscomorpha</taxon>
        <taxon>Ephydroidea</taxon>
        <taxon>Drosophilidae</taxon>
        <taxon>Drosophila</taxon>
        <taxon>Hawaiian Drosophila</taxon>
    </lineage>
</organism>
<protein>
    <submittedName>
        <fullName evidence="12">GH18251</fullName>
    </submittedName>
</protein>
<feature type="signal peptide" evidence="10">
    <location>
        <begin position="1"/>
        <end position="24"/>
    </location>
</feature>
<evidence type="ECO:0000256" key="5">
    <source>
        <dbReference type="ARBA" id="ARBA00022989"/>
    </source>
</evidence>
<evidence type="ECO:0000313" key="13">
    <source>
        <dbReference type="Proteomes" id="UP000001070"/>
    </source>
</evidence>
<evidence type="ECO:0000256" key="7">
    <source>
        <dbReference type="ARBA" id="ARBA00023170"/>
    </source>
</evidence>
<feature type="transmembrane region" description="Helical" evidence="9">
    <location>
        <begin position="332"/>
        <end position="352"/>
    </location>
</feature>
<reference evidence="12 13" key="1">
    <citation type="journal article" date="2007" name="Nature">
        <title>Evolution of genes and genomes on the Drosophila phylogeny.</title>
        <authorList>
            <consortium name="Drosophila 12 Genomes Consortium"/>
            <person name="Clark A.G."/>
            <person name="Eisen M.B."/>
            <person name="Smith D.R."/>
            <person name="Bergman C.M."/>
            <person name="Oliver B."/>
            <person name="Markow T.A."/>
            <person name="Kaufman T.C."/>
            <person name="Kellis M."/>
            <person name="Gelbart W."/>
            <person name="Iyer V.N."/>
            <person name="Pollard D.A."/>
            <person name="Sackton T.B."/>
            <person name="Larracuente A.M."/>
            <person name="Singh N.D."/>
            <person name="Abad J.P."/>
            <person name="Abt D.N."/>
            <person name="Adryan B."/>
            <person name="Aguade M."/>
            <person name="Akashi H."/>
            <person name="Anderson W.W."/>
            <person name="Aquadro C.F."/>
            <person name="Ardell D.H."/>
            <person name="Arguello R."/>
            <person name="Artieri C.G."/>
            <person name="Barbash D.A."/>
            <person name="Barker D."/>
            <person name="Barsanti P."/>
            <person name="Batterham P."/>
            <person name="Batzoglou S."/>
            <person name="Begun D."/>
            <person name="Bhutkar A."/>
            <person name="Blanco E."/>
            <person name="Bosak S.A."/>
            <person name="Bradley R.K."/>
            <person name="Brand A.D."/>
            <person name="Brent M.R."/>
            <person name="Brooks A.N."/>
            <person name="Brown R.H."/>
            <person name="Butlin R.K."/>
            <person name="Caggese C."/>
            <person name="Calvi B.R."/>
            <person name="Bernardo de Carvalho A."/>
            <person name="Caspi A."/>
            <person name="Castrezana S."/>
            <person name="Celniker S.E."/>
            <person name="Chang J.L."/>
            <person name="Chapple C."/>
            <person name="Chatterji S."/>
            <person name="Chinwalla A."/>
            <person name="Civetta A."/>
            <person name="Clifton S.W."/>
            <person name="Comeron J.M."/>
            <person name="Costello J.C."/>
            <person name="Coyne J.A."/>
            <person name="Daub J."/>
            <person name="David R.G."/>
            <person name="Delcher A.L."/>
            <person name="Delehaunty K."/>
            <person name="Do C.B."/>
            <person name="Ebling H."/>
            <person name="Edwards K."/>
            <person name="Eickbush T."/>
            <person name="Evans J.D."/>
            <person name="Filipski A."/>
            <person name="Findeiss S."/>
            <person name="Freyhult E."/>
            <person name="Fulton L."/>
            <person name="Fulton R."/>
            <person name="Garcia A.C."/>
            <person name="Gardiner A."/>
            <person name="Garfield D.A."/>
            <person name="Garvin B.E."/>
            <person name="Gibson G."/>
            <person name="Gilbert D."/>
            <person name="Gnerre S."/>
            <person name="Godfrey J."/>
            <person name="Good R."/>
            <person name="Gotea V."/>
            <person name="Gravely B."/>
            <person name="Greenberg A.J."/>
            <person name="Griffiths-Jones S."/>
            <person name="Gross S."/>
            <person name="Guigo R."/>
            <person name="Gustafson E.A."/>
            <person name="Haerty W."/>
            <person name="Hahn M.W."/>
            <person name="Halligan D.L."/>
            <person name="Halpern A.L."/>
            <person name="Halter G.M."/>
            <person name="Han M.V."/>
            <person name="Heger A."/>
            <person name="Hillier L."/>
            <person name="Hinrichs A.S."/>
            <person name="Holmes I."/>
            <person name="Hoskins R.A."/>
            <person name="Hubisz M.J."/>
            <person name="Hultmark D."/>
            <person name="Huntley M.A."/>
            <person name="Jaffe D.B."/>
            <person name="Jagadeeshan S."/>
            <person name="Jeck W.R."/>
            <person name="Johnson J."/>
            <person name="Jones C.D."/>
            <person name="Jordan W.C."/>
            <person name="Karpen G.H."/>
            <person name="Kataoka E."/>
            <person name="Keightley P.D."/>
            <person name="Kheradpour P."/>
            <person name="Kirkness E.F."/>
            <person name="Koerich L.B."/>
            <person name="Kristiansen K."/>
            <person name="Kudrna D."/>
            <person name="Kulathinal R.J."/>
            <person name="Kumar S."/>
            <person name="Kwok R."/>
            <person name="Lander E."/>
            <person name="Langley C.H."/>
            <person name="Lapoint R."/>
            <person name="Lazzaro B.P."/>
            <person name="Lee S.J."/>
            <person name="Levesque L."/>
            <person name="Li R."/>
            <person name="Lin C.F."/>
            <person name="Lin M.F."/>
            <person name="Lindblad-Toh K."/>
            <person name="Llopart A."/>
            <person name="Long M."/>
            <person name="Low L."/>
            <person name="Lozovsky E."/>
            <person name="Lu J."/>
            <person name="Luo M."/>
            <person name="Machado C.A."/>
            <person name="Makalowski W."/>
            <person name="Marzo M."/>
            <person name="Matsuda M."/>
            <person name="Matzkin L."/>
            <person name="McAllister B."/>
            <person name="McBride C.S."/>
            <person name="McKernan B."/>
            <person name="McKernan K."/>
            <person name="Mendez-Lago M."/>
            <person name="Minx P."/>
            <person name="Mollenhauer M.U."/>
            <person name="Montooth K."/>
            <person name="Mount S.M."/>
            <person name="Mu X."/>
            <person name="Myers E."/>
            <person name="Negre B."/>
            <person name="Newfeld S."/>
            <person name="Nielsen R."/>
            <person name="Noor M.A."/>
            <person name="O'Grady P."/>
            <person name="Pachter L."/>
            <person name="Papaceit M."/>
            <person name="Parisi M.J."/>
            <person name="Parisi M."/>
            <person name="Parts L."/>
            <person name="Pedersen J.S."/>
            <person name="Pesole G."/>
            <person name="Phillippy A.M."/>
            <person name="Ponting C.P."/>
            <person name="Pop M."/>
            <person name="Porcelli D."/>
            <person name="Powell J.R."/>
            <person name="Prohaska S."/>
            <person name="Pruitt K."/>
            <person name="Puig M."/>
            <person name="Quesneville H."/>
            <person name="Ram K.R."/>
            <person name="Rand D."/>
            <person name="Rasmussen M.D."/>
            <person name="Reed L.K."/>
            <person name="Reenan R."/>
            <person name="Reily A."/>
            <person name="Remington K.A."/>
            <person name="Rieger T.T."/>
            <person name="Ritchie M.G."/>
            <person name="Robin C."/>
            <person name="Rogers Y.H."/>
            <person name="Rohde C."/>
            <person name="Rozas J."/>
            <person name="Rubenfield M.J."/>
            <person name="Ruiz A."/>
            <person name="Russo S."/>
            <person name="Salzberg S.L."/>
            <person name="Sanchez-Gracia A."/>
            <person name="Saranga D.J."/>
            <person name="Sato H."/>
            <person name="Schaeffer S.W."/>
            <person name="Schatz M.C."/>
            <person name="Schlenke T."/>
            <person name="Schwartz R."/>
            <person name="Segarra C."/>
            <person name="Singh R.S."/>
            <person name="Sirot L."/>
            <person name="Sirota M."/>
            <person name="Sisneros N.B."/>
            <person name="Smith C.D."/>
            <person name="Smith T.F."/>
            <person name="Spieth J."/>
            <person name="Stage D.E."/>
            <person name="Stark A."/>
            <person name="Stephan W."/>
            <person name="Strausberg R.L."/>
            <person name="Strempel S."/>
            <person name="Sturgill D."/>
            <person name="Sutton G."/>
            <person name="Sutton G.G."/>
            <person name="Tao W."/>
            <person name="Teichmann S."/>
            <person name="Tobari Y.N."/>
            <person name="Tomimura Y."/>
            <person name="Tsolas J.M."/>
            <person name="Valente V.L."/>
            <person name="Venter E."/>
            <person name="Venter J.C."/>
            <person name="Vicario S."/>
            <person name="Vieira F.G."/>
            <person name="Vilella A.J."/>
            <person name="Villasante A."/>
            <person name="Walenz B."/>
            <person name="Wang J."/>
            <person name="Wasserman M."/>
            <person name="Watts T."/>
            <person name="Wilson D."/>
            <person name="Wilson R.K."/>
            <person name="Wing R.A."/>
            <person name="Wolfner M.F."/>
            <person name="Wong A."/>
            <person name="Wong G.K."/>
            <person name="Wu C.I."/>
            <person name="Wu G."/>
            <person name="Yamamoto D."/>
            <person name="Yang H.P."/>
            <person name="Yang S.P."/>
            <person name="Yorke J.A."/>
            <person name="Yoshida K."/>
            <person name="Zdobnov E."/>
            <person name="Zhang P."/>
            <person name="Zhang Y."/>
            <person name="Zimin A.V."/>
            <person name="Baldwin J."/>
            <person name="Abdouelleil A."/>
            <person name="Abdulkadir J."/>
            <person name="Abebe A."/>
            <person name="Abera B."/>
            <person name="Abreu J."/>
            <person name="Acer S.C."/>
            <person name="Aftuck L."/>
            <person name="Alexander A."/>
            <person name="An P."/>
            <person name="Anderson E."/>
            <person name="Anderson S."/>
            <person name="Arachi H."/>
            <person name="Azer M."/>
            <person name="Bachantsang P."/>
            <person name="Barry A."/>
            <person name="Bayul T."/>
            <person name="Berlin A."/>
            <person name="Bessette D."/>
            <person name="Bloom T."/>
            <person name="Blye J."/>
            <person name="Boguslavskiy L."/>
            <person name="Bonnet C."/>
            <person name="Boukhgalter B."/>
            <person name="Bourzgui I."/>
            <person name="Brown A."/>
            <person name="Cahill P."/>
            <person name="Channer S."/>
            <person name="Cheshatsang Y."/>
            <person name="Chuda L."/>
            <person name="Citroen M."/>
            <person name="Collymore A."/>
            <person name="Cooke P."/>
            <person name="Costello M."/>
            <person name="D'Aco K."/>
            <person name="Daza R."/>
            <person name="De Haan G."/>
            <person name="DeGray S."/>
            <person name="DeMaso C."/>
            <person name="Dhargay N."/>
            <person name="Dooley K."/>
            <person name="Dooley E."/>
            <person name="Doricent M."/>
            <person name="Dorje P."/>
            <person name="Dorjee K."/>
            <person name="Dupes A."/>
            <person name="Elong R."/>
            <person name="Falk J."/>
            <person name="Farina A."/>
            <person name="Faro S."/>
            <person name="Ferguson D."/>
            <person name="Fisher S."/>
            <person name="Foley C.D."/>
            <person name="Franke A."/>
            <person name="Friedrich D."/>
            <person name="Gadbois L."/>
            <person name="Gearin G."/>
            <person name="Gearin C.R."/>
            <person name="Giannoukos G."/>
            <person name="Goode T."/>
            <person name="Graham J."/>
            <person name="Grandbois E."/>
            <person name="Grewal S."/>
            <person name="Gyaltsen K."/>
            <person name="Hafez N."/>
            <person name="Hagos B."/>
            <person name="Hall J."/>
            <person name="Henson C."/>
            <person name="Hollinger A."/>
            <person name="Honan T."/>
            <person name="Huard M.D."/>
            <person name="Hughes L."/>
            <person name="Hurhula B."/>
            <person name="Husby M.E."/>
            <person name="Kamat A."/>
            <person name="Kanga B."/>
            <person name="Kashin S."/>
            <person name="Khazanovich D."/>
            <person name="Kisner P."/>
            <person name="Lance K."/>
            <person name="Lara M."/>
            <person name="Lee W."/>
            <person name="Lennon N."/>
            <person name="Letendre F."/>
            <person name="LeVine R."/>
            <person name="Lipovsky A."/>
            <person name="Liu X."/>
            <person name="Liu J."/>
            <person name="Liu S."/>
            <person name="Lokyitsang T."/>
            <person name="Lokyitsang Y."/>
            <person name="Lubonja R."/>
            <person name="Lui A."/>
            <person name="MacDonald P."/>
            <person name="Magnisalis V."/>
            <person name="Maru K."/>
            <person name="Matthews C."/>
            <person name="McCusker W."/>
            <person name="McDonough S."/>
            <person name="Mehta T."/>
            <person name="Meldrim J."/>
            <person name="Meneus L."/>
            <person name="Mihai O."/>
            <person name="Mihalev A."/>
            <person name="Mihova T."/>
            <person name="Mittelman R."/>
            <person name="Mlenga V."/>
            <person name="Montmayeur A."/>
            <person name="Mulrain L."/>
            <person name="Navidi A."/>
            <person name="Naylor J."/>
            <person name="Negash T."/>
            <person name="Nguyen T."/>
            <person name="Nguyen N."/>
            <person name="Nicol R."/>
            <person name="Norbu C."/>
            <person name="Norbu N."/>
            <person name="Novod N."/>
            <person name="O'Neill B."/>
            <person name="Osman S."/>
            <person name="Markiewicz E."/>
            <person name="Oyono O.L."/>
            <person name="Patti C."/>
            <person name="Phunkhang P."/>
            <person name="Pierre F."/>
            <person name="Priest M."/>
            <person name="Raghuraman S."/>
            <person name="Rege F."/>
            <person name="Reyes R."/>
            <person name="Rise C."/>
            <person name="Rogov P."/>
            <person name="Ross K."/>
            <person name="Ryan E."/>
            <person name="Settipalli S."/>
            <person name="Shea T."/>
            <person name="Sherpa N."/>
            <person name="Shi L."/>
            <person name="Shih D."/>
            <person name="Sparrow T."/>
            <person name="Spaulding J."/>
            <person name="Stalker J."/>
            <person name="Stange-Thomann N."/>
            <person name="Stavropoulos S."/>
            <person name="Stone C."/>
            <person name="Strader C."/>
            <person name="Tesfaye S."/>
            <person name="Thomson T."/>
            <person name="Thoulutsang Y."/>
            <person name="Thoulutsang D."/>
            <person name="Topham K."/>
            <person name="Topping I."/>
            <person name="Tsamla T."/>
            <person name="Vassiliev H."/>
            <person name="Vo A."/>
            <person name="Wangchuk T."/>
            <person name="Wangdi T."/>
            <person name="Weiand M."/>
            <person name="Wilkinson J."/>
            <person name="Wilson A."/>
            <person name="Yadav S."/>
            <person name="Young G."/>
            <person name="Yu Q."/>
            <person name="Zembek L."/>
            <person name="Zhong D."/>
            <person name="Zimmer A."/>
            <person name="Zwirko Z."/>
            <person name="Jaffe D.B."/>
            <person name="Alvarez P."/>
            <person name="Brockman W."/>
            <person name="Butler J."/>
            <person name="Chin C."/>
            <person name="Gnerre S."/>
            <person name="Grabherr M."/>
            <person name="Kleber M."/>
            <person name="Mauceli E."/>
            <person name="MacCallum I."/>
        </authorList>
    </citation>
    <scope>NUCLEOTIDE SEQUENCE [LARGE SCALE GENOMIC DNA]</scope>
    <source>
        <strain evidence="13">Tucson 15287-2541.00</strain>
    </source>
</reference>
<dbReference type="InterPro" id="IPR001320">
    <property type="entry name" value="Iontro_rcpt_C"/>
</dbReference>
<dbReference type="PANTHER" id="PTHR42643">
    <property type="entry name" value="IONOTROPIC RECEPTOR 20A-RELATED"/>
    <property type="match status" value="1"/>
</dbReference>
<dbReference type="FunCoup" id="B4JFJ9">
    <property type="interactions" value="3"/>
</dbReference>
<dbReference type="GO" id="GO:0005886">
    <property type="term" value="C:plasma membrane"/>
    <property type="evidence" value="ECO:0007669"/>
    <property type="project" value="UniProtKB-SubCell"/>
</dbReference>
<keyword evidence="13" id="KW-1185">Reference proteome</keyword>
<evidence type="ECO:0000256" key="10">
    <source>
        <dbReference type="SAM" id="SignalP"/>
    </source>
</evidence>
<name>B4JFJ9_DROGR</name>
<dbReference type="HOGENOM" id="CLU_031911_0_0_1"/>
<accession>B4JFJ9</accession>
<dbReference type="PANTHER" id="PTHR42643:SF31">
    <property type="entry name" value="IONOTROPIC RECEPTOR 68B-RELATED"/>
    <property type="match status" value="1"/>
</dbReference>
<feature type="domain" description="Ionotropic glutamate receptor C-terminal" evidence="11">
    <location>
        <begin position="375"/>
        <end position="591"/>
    </location>
</feature>
<sequence length="620" mass="72223">MMAPAIIWCTLLLQLLAGIQLLSAENQLLLPTNSTQEDYLMVEISKILCRARITVLILYYENQATHDHSGDEILRPVTKCNISYISLRKQFLPLHTVQKDGTLMYMVMIIKDISQPLKLSLLNKKSAKKHLSHVILVVRDAEKLSLGWMRASFRQFWTIWLLNVVIIYWRNDRLHIYRYNPFTNDFLQSVPLEQGAVATLPQLFSKQIPNMHRKPLRMCIFNDNVRMIYGPHGRIRGTDGLLSGYIAQRLNATRIITRPMSYLNNLSTYACNPEIWHEFDDVAMNIRFLVPSFFNNRIEATVANSRDDLCVIVPKATDKLLFWNIFRSFGDLVWLSIGFSLLLAYIFCRALYTRQPSTLALDLYCCTLAHPMAHVPRRRSMCLFLIFWLFFGMLISSAFRGNLTSMLIYRKPQPDINDLSELASSTYKILIRPRHIFYIKEFLATSQPHLAKIRQLMLPVSEEQFSKAFDSNDRRFAYLEKYHVAAFQVNTRQHMRLGQPQFHLMNNCLVPFHGVYIVPYGSPYLGYFNTLIRGAHEFGFHVYWNNIMNAEFIKSGTKMPHHRQHSSNSDDPVVLKLEHFPAVFFLWAIGIALSLIVFLWELLAHNWAIKKRRSEQSMQT</sequence>
<keyword evidence="10" id="KW-0732">Signal</keyword>
<evidence type="ECO:0000256" key="9">
    <source>
        <dbReference type="SAM" id="Phobius"/>
    </source>
</evidence>
<feature type="chain" id="PRO_5002812299" evidence="10">
    <location>
        <begin position="25"/>
        <end position="620"/>
    </location>
</feature>
<dbReference type="EMBL" id="CH916369">
    <property type="protein sequence ID" value="EDV93480.1"/>
    <property type="molecule type" value="Genomic_DNA"/>
</dbReference>
<comment type="subcellular location">
    <subcellularLocation>
        <location evidence="1">Cell membrane</location>
        <topology evidence="1">Multi-pass membrane protein</topology>
    </subcellularLocation>
</comment>
<dbReference type="Pfam" id="PF00060">
    <property type="entry name" value="Lig_chan"/>
    <property type="match status" value="1"/>
</dbReference>
<dbReference type="Gene3D" id="1.10.287.70">
    <property type="match status" value="1"/>
</dbReference>
<evidence type="ECO:0000256" key="2">
    <source>
        <dbReference type="ARBA" id="ARBA00008685"/>
    </source>
</evidence>
<keyword evidence="6 9" id="KW-0472">Membrane</keyword>
<gene>
    <name evidence="12" type="primary">Dgri\GH18251</name>
    <name evidence="12" type="ORF">Dgri_GH18251</name>
</gene>
<keyword evidence="5 9" id="KW-1133">Transmembrane helix</keyword>
<dbReference type="AlphaFoldDB" id="B4JFJ9"/>
<keyword evidence="3" id="KW-1003">Cell membrane</keyword>
<feature type="transmembrane region" description="Helical" evidence="9">
    <location>
        <begin position="381"/>
        <end position="399"/>
    </location>
</feature>
<keyword evidence="4 9" id="KW-0812">Transmembrane</keyword>
<dbReference type="Proteomes" id="UP000001070">
    <property type="component" value="Unassembled WGS sequence"/>
</dbReference>
<dbReference type="InterPro" id="IPR052192">
    <property type="entry name" value="Insect_Ionotropic_Sensory_Rcpt"/>
</dbReference>
<comment type="similarity">
    <text evidence="2">Belongs to the glutamate-gated ion channel (TC 1.A.10.1) family.</text>
</comment>
<evidence type="ECO:0000256" key="3">
    <source>
        <dbReference type="ARBA" id="ARBA00022475"/>
    </source>
</evidence>
<dbReference type="eggNOG" id="KOG1052">
    <property type="taxonomic scope" value="Eukaryota"/>
</dbReference>
<evidence type="ECO:0000313" key="12">
    <source>
        <dbReference type="EMBL" id="EDV93480.1"/>
    </source>
</evidence>
<dbReference type="InParanoid" id="B4JFJ9"/>
<keyword evidence="8" id="KW-0325">Glycoprotein</keyword>
<evidence type="ECO:0000256" key="8">
    <source>
        <dbReference type="ARBA" id="ARBA00023180"/>
    </source>
</evidence>
<evidence type="ECO:0000259" key="11">
    <source>
        <dbReference type="Pfam" id="PF00060"/>
    </source>
</evidence>
<evidence type="ECO:0000256" key="4">
    <source>
        <dbReference type="ARBA" id="ARBA00022692"/>
    </source>
</evidence>
<dbReference type="OrthoDB" id="6353409at2759"/>
<feature type="transmembrane region" description="Helical" evidence="9">
    <location>
        <begin position="582"/>
        <end position="603"/>
    </location>
</feature>
<keyword evidence="7" id="KW-0675">Receptor</keyword>
<dbReference type="OMA" id="SDICFLE"/>
<evidence type="ECO:0000256" key="6">
    <source>
        <dbReference type="ARBA" id="ARBA00023136"/>
    </source>
</evidence>
<dbReference type="GO" id="GO:0050907">
    <property type="term" value="P:detection of chemical stimulus involved in sensory perception"/>
    <property type="evidence" value="ECO:0007669"/>
    <property type="project" value="UniProtKB-ARBA"/>
</dbReference>
<proteinExistence type="inferred from homology"/>
<dbReference type="GO" id="GO:0015276">
    <property type="term" value="F:ligand-gated monoatomic ion channel activity"/>
    <property type="evidence" value="ECO:0007669"/>
    <property type="project" value="InterPro"/>
</dbReference>
<dbReference type="PhylomeDB" id="B4JFJ9"/>